<dbReference type="PATRIC" id="fig|523841.21.peg.973"/>
<evidence type="ECO:0000313" key="1">
    <source>
        <dbReference type="EMBL" id="EMA03291.1"/>
    </source>
</evidence>
<dbReference type="Proteomes" id="UP000299011">
    <property type="component" value="Chromosome"/>
</dbReference>
<keyword evidence="3" id="KW-1185">Reference proteome</keyword>
<name>M0J2V8_HALMT</name>
<dbReference type="Pfam" id="PF24367">
    <property type="entry name" value="DUF7523"/>
    <property type="match status" value="1"/>
</dbReference>
<dbReference type="PaxDb" id="523841-HFX_1135"/>
<reference evidence="2 4" key="2">
    <citation type="submission" date="2019-04" db="EMBL/GenBank/DDBJ databases">
        <title>Methylomes of two halophilic Archaea, Haloarcula marismortui and Haloferax mediterranei.</title>
        <authorList>
            <person name="DasSarma S."/>
            <person name="DasSarma P."/>
            <person name="DasSarma S."/>
            <person name="Fomenkov A."/>
            <person name="Vincze T."/>
            <person name="Anton B.P."/>
            <person name="Roberts R.J."/>
        </authorList>
    </citation>
    <scope>NUCLEOTIDE SEQUENCE [LARGE SCALE GENOMIC DNA]</scope>
    <source>
        <strain evidence="2">ATCC 33500</strain>
        <strain evidence="4">ATCC 33500 / DSM 1411 / JCM 8866 / NBRC 14739 / NCIMB 2177 / R-4</strain>
    </source>
</reference>
<gene>
    <name evidence="1" type="ORF">C439_04815</name>
    <name evidence="2" type="ORF">E6P09_08695</name>
</gene>
<evidence type="ECO:0000313" key="4">
    <source>
        <dbReference type="Proteomes" id="UP000299011"/>
    </source>
</evidence>
<dbReference type="EMBL" id="AOLO01000006">
    <property type="protein sequence ID" value="EMA03291.1"/>
    <property type="molecule type" value="Genomic_DNA"/>
</dbReference>
<accession>M0J2V8</accession>
<evidence type="ECO:0000313" key="3">
    <source>
        <dbReference type="Proteomes" id="UP000011603"/>
    </source>
</evidence>
<dbReference type="EMBL" id="CP039139">
    <property type="protein sequence ID" value="QCQ75339.1"/>
    <property type="molecule type" value="Genomic_DNA"/>
</dbReference>
<reference evidence="1 3" key="1">
    <citation type="journal article" date="2014" name="PLoS Genet.">
        <title>Phylogenetically driven sequencing of extremely halophilic archaea reveals strategies for static and dynamic osmo-response.</title>
        <authorList>
            <person name="Becker E.A."/>
            <person name="Seitzer P.M."/>
            <person name="Tritt A."/>
            <person name="Larsen D."/>
            <person name="Krusor M."/>
            <person name="Yao A.I."/>
            <person name="Wu D."/>
            <person name="Madern D."/>
            <person name="Eisen J.A."/>
            <person name="Darling A.E."/>
            <person name="Facciotti M.T."/>
        </authorList>
    </citation>
    <scope>NUCLEOTIDE SEQUENCE [LARGE SCALE GENOMIC DNA]</scope>
    <source>
        <strain evidence="1">ATCC 33500</strain>
        <strain evidence="3">ATCC 33500 / DSM 1411 / JCM 8866 / NBRC 14739 / NCIMB 2177 / R-4</strain>
    </source>
</reference>
<organism evidence="1 3">
    <name type="scientific">Haloferax mediterranei (strain ATCC 33500 / DSM 1411 / JCM 8866 / NBRC 14739 / NCIMB 2177 / R-4)</name>
    <name type="common">Halobacterium mediterranei</name>
    <dbReference type="NCBI Taxonomy" id="523841"/>
    <lineage>
        <taxon>Archaea</taxon>
        <taxon>Methanobacteriati</taxon>
        <taxon>Methanobacteriota</taxon>
        <taxon>Stenosarchaea group</taxon>
        <taxon>Halobacteria</taxon>
        <taxon>Halobacteriales</taxon>
        <taxon>Haloferacaceae</taxon>
        <taxon>Haloferax</taxon>
    </lineage>
</organism>
<proteinExistence type="predicted"/>
<dbReference type="AlphaFoldDB" id="M0J2V8"/>
<evidence type="ECO:0000313" key="2">
    <source>
        <dbReference type="EMBL" id="QCQ75339.1"/>
    </source>
</evidence>
<dbReference type="InterPro" id="IPR055945">
    <property type="entry name" value="DUF7523"/>
</dbReference>
<sequence length="202" mass="21001">MNFASRKGILAFSQLAFTARSRSVDGGGFLHTPDDPPDMSLAADARDAVRERPFLLTALRAGVVNYAAVASYLDLGDDDAVSAALRRFAEDLPELEPDAREATVTMRSGVGLVGEDIEETDDEPILSVAGVDLAAGGPLTAIIAEGEVDTAALTTVLSRLDAESVVVDSAGVAGDTMAVVVPRRQGAAALRVVESAIENVYV</sequence>
<dbReference type="Proteomes" id="UP000011603">
    <property type="component" value="Unassembled WGS sequence"/>
</dbReference>
<protein>
    <submittedName>
        <fullName evidence="1">Uncharacterized protein</fullName>
    </submittedName>
</protein>